<dbReference type="AlphaFoldDB" id="A0A317VZ67"/>
<evidence type="ECO:0000256" key="6">
    <source>
        <dbReference type="ARBA" id="ARBA00035183"/>
    </source>
</evidence>
<name>A0A317VZ67_9EURO</name>
<keyword evidence="4" id="KW-0496">Mitochondrion</keyword>
<dbReference type="GO" id="GO:0005739">
    <property type="term" value="C:mitochondrion"/>
    <property type="evidence" value="ECO:0007669"/>
    <property type="project" value="UniProtKB-SubCell"/>
</dbReference>
<evidence type="ECO:0000256" key="4">
    <source>
        <dbReference type="ARBA" id="ARBA00023128"/>
    </source>
</evidence>
<dbReference type="RefSeq" id="XP_025464377.1">
    <property type="nucleotide sequence ID" value="XM_025615179.1"/>
</dbReference>
<evidence type="ECO:0000256" key="5">
    <source>
        <dbReference type="ARBA" id="ARBA00023274"/>
    </source>
</evidence>
<accession>A0A317VZ67</accession>
<dbReference type="Pfam" id="PF10501">
    <property type="entry name" value="Ribosomal_L50"/>
    <property type="match status" value="1"/>
</dbReference>
<sequence>MRPSLRLLNLEVQGSRALYVCSVCIQEARPRPIVARQFLRHASSNADSLSERVRRKIWGTDSPPGLEDPYGESLLEKRFGKPKPHEQEKPQVEETDELAGLQDGLEPGVSYEPATTWNGLERVGHLGRWSDAPRSEADTYGSFGLRKKLYKKGPLSLAAHQAAVEVSLMHALNKPLTKVCNVVEHDKSVFKMIWQCKIIPGSTNWGESLGYRNEKAKEALFYIFEQIGNAQPEPAGQPDENAEVEEVEDFEEPAQEAPKHAFFGYQDTRNKGFLSLPLTDPATKFAFLKRFSQLSGHFFPDNIVNQISTVSQAMDYVLGQLHSKPTKLAEHLENNKKLQGLPNIKVFSKRQTTLHRDDEMGRRKIIESELRARGLLE</sequence>
<gene>
    <name evidence="7" type="ORF">BO94DRAFT_577532</name>
</gene>
<keyword evidence="5" id="KW-0687">Ribonucleoprotein</keyword>
<evidence type="ECO:0000256" key="3">
    <source>
        <dbReference type="ARBA" id="ARBA00022980"/>
    </source>
</evidence>
<evidence type="ECO:0000256" key="2">
    <source>
        <dbReference type="ARBA" id="ARBA00008860"/>
    </source>
</evidence>
<dbReference type="OrthoDB" id="6220758at2759"/>
<dbReference type="GeneID" id="37117322"/>
<keyword evidence="8" id="KW-1185">Reference proteome</keyword>
<comment type="caution">
    <text evidence="7">The sequence shown here is derived from an EMBL/GenBank/DDBJ whole genome shotgun (WGS) entry which is preliminary data.</text>
</comment>
<dbReference type="GO" id="GO:0005840">
    <property type="term" value="C:ribosome"/>
    <property type="evidence" value="ECO:0007669"/>
    <property type="project" value="UniProtKB-KW"/>
</dbReference>
<dbReference type="STRING" id="1450535.A0A317VZ67"/>
<keyword evidence="3" id="KW-0689">Ribosomal protein</keyword>
<dbReference type="EMBL" id="MSFK01000026">
    <property type="protein sequence ID" value="PWY77190.1"/>
    <property type="molecule type" value="Genomic_DNA"/>
</dbReference>
<comment type="similarity">
    <text evidence="2">Belongs to the mitochondrion-specific ribosomal protein mL50 family.</text>
</comment>
<evidence type="ECO:0000313" key="8">
    <source>
        <dbReference type="Proteomes" id="UP000246702"/>
    </source>
</evidence>
<comment type="subcellular location">
    <subcellularLocation>
        <location evidence="1">Mitochondrion</location>
    </subcellularLocation>
</comment>
<dbReference type="Proteomes" id="UP000246702">
    <property type="component" value="Unassembled WGS sequence"/>
</dbReference>
<dbReference type="GO" id="GO:1990904">
    <property type="term" value="C:ribonucleoprotein complex"/>
    <property type="evidence" value="ECO:0007669"/>
    <property type="project" value="UniProtKB-KW"/>
</dbReference>
<protein>
    <recommendedName>
        <fullName evidence="6">Large ribosomal subunit protein mL50</fullName>
    </recommendedName>
</protein>
<organism evidence="7 8">
    <name type="scientific">Aspergillus sclerotioniger CBS 115572</name>
    <dbReference type="NCBI Taxonomy" id="1450535"/>
    <lineage>
        <taxon>Eukaryota</taxon>
        <taxon>Fungi</taxon>
        <taxon>Dikarya</taxon>
        <taxon>Ascomycota</taxon>
        <taxon>Pezizomycotina</taxon>
        <taxon>Eurotiomycetes</taxon>
        <taxon>Eurotiomycetidae</taxon>
        <taxon>Eurotiales</taxon>
        <taxon>Aspergillaceae</taxon>
        <taxon>Aspergillus</taxon>
        <taxon>Aspergillus subgen. Circumdati</taxon>
    </lineage>
</organism>
<evidence type="ECO:0000313" key="7">
    <source>
        <dbReference type="EMBL" id="PWY77190.1"/>
    </source>
</evidence>
<evidence type="ECO:0000256" key="1">
    <source>
        <dbReference type="ARBA" id="ARBA00004173"/>
    </source>
</evidence>
<proteinExistence type="inferred from homology"/>
<dbReference type="InterPro" id="IPR018305">
    <property type="entry name" value="Ribosomal_m50"/>
</dbReference>
<reference evidence="7 8" key="1">
    <citation type="submission" date="2016-12" db="EMBL/GenBank/DDBJ databases">
        <title>The genomes of Aspergillus section Nigri reveals drivers in fungal speciation.</title>
        <authorList>
            <consortium name="DOE Joint Genome Institute"/>
            <person name="Vesth T.C."/>
            <person name="Nybo J."/>
            <person name="Theobald S."/>
            <person name="Brandl J."/>
            <person name="Frisvad J.C."/>
            <person name="Nielsen K.F."/>
            <person name="Lyhne E.K."/>
            <person name="Kogle M.E."/>
            <person name="Kuo A."/>
            <person name="Riley R."/>
            <person name="Clum A."/>
            <person name="Nolan M."/>
            <person name="Lipzen A."/>
            <person name="Salamov A."/>
            <person name="Henrissat B."/>
            <person name="Wiebenga A."/>
            <person name="De Vries R.P."/>
            <person name="Grigoriev I.V."/>
            <person name="Mortensen U.H."/>
            <person name="Andersen M.R."/>
            <person name="Baker S.E."/>
        </authorList>
    </citation>
    <scope>NUCLEOTIDE SEQUENCE [LARGE SCALE GENOMIC DNA]</scope>
    <source>
        <strain evidence="7 8">CBS 115572</strain>
    </source>
</reference>